<keyword evidence="5 7" id="KW-0413">Isomerase</keyword>
<evidence type="ECO:0000313" key="9">
    <source>
        <dbReference type="Proteomes" id="UP000176914"/>
    </source>
</evidence>
<dbReference type="UniPathway" id="UPA00219"/>
<accession>A0A1F6E492</accession>
<dbReference type="GO" id="GO:0071555">
    <property type="term" value="P:cell wall organization"/>
    <property type="evidence" value="ECO:0007669"/>
    <property type="project" value="UniProtKB-KW"/>
</dbReference>
<dbReference type="InterPro" id="IPR001920">
    <property type="entry name" value="Asp/Glu_race"/>
</dbReference>
<evidence type="ECO:0000256" key="4">
    <source>
        <dbReference type="ARBA" id="ARBA00022984"/>
    </source>
</evidence>
<dbReference type="Proteomes" id="UP000176914">
    <property type="component" value="Unassembled WGS sequence"/>
</dbReference>
<dbReference type="EC" id="5.1.1.3" evidence="2 7"/>
<feature type="binding site" evidence="7">
    <location>
        <begin position="179"/>
        <end position="180"/>
    </location>
    <ligand>
        <name>substrate</name>
    </ligand>
</feature>
<dbReference type="InterPro" id="IPR004391">
    <property type="entry name" value="Glu_race"/>
</dbReference>
<dbReference type="Gene3D" id="3.40.50.1860">
    <property type="match status" value="2"/>
</dbReference>
<feature type="binding site" evidence="7">
    <location>
        <begin position="6"/>
        <end position="7"/>
    </location>
    <ligand>
        <name>substrate</name>
    </ligand>
</feature>
<comment type="caution">
    <text evidence="8">The sequence shown here is derived from an EMBL/GenBank/DDBJ whole genome shotgun (WGS) entry which is preliminary data.</text>
</comment>
<dbReference type="SUPFAM" id="SSF53681">
    <property type="entry name" value="Aspartate/glutamate racemase"/>
    <property type="match status" value="2"/>
</dbReference>
<feature type="active site" description="Proton donor/acceptor" evidence="7">
    <location>
        <position position="69"/>
    </location>
</feature>
<keyword evidence="6 7" id="KW-0961">Cell wall biogenesis/degradation</keyword>
<comment type="catalytic activity">
    <reaction evidence="1 7">
        <text>L-glutamate = D-glutamate</text>
        <dbReference type="Rhea" id="RHEA:12813"/>
        <dbReference type="ChEBI" id="CHEBI:29985"/>
        <dbReference type="ChEBI" id="CHEBI:29986"/>
        <dbReference type="EC" id="5.1.1.3"/>
    </reaction>
</comment>
<dbReference type="Pfam" id="PF01177">
    <property type="entry name" value="Asp_Glu_race"/>
    <property type="match status" value="1"/>
</dbReference>
<dbReference type="GO" id="GO:0008881">
    <property type="term" value="F:glutamate racemase activity"/>
    <property type="evidence" value="ECO:0007669"/>
    <property type="project" value="UniProtKB-UniRule"/>
</dbReference>
<feature type="binding site" evidence="7">
    <location>
        <begin position="38"/>
        <end position="39"/>
    </location>
    <ligand>
        <name>substrate</name>
    </ligand>
</feature>
<feature type="binding site" evidence="7">
    <location>
        <begin position="70"/>
        <end position="71"/>
    </location>
    <ligand>
        <name>substrate</name>
    </ligand>
</feature>
<evidence type="ECO:0000256" key="1">
    <source>
        <dbReference type="ARBA" id="ARBA00001602"/>
    </source>
</evidence>
<keyword evidence="4 7" id="KW-0573">Peptidoglycan synthesis</keyword>
<dbReference type="PANTHER" id="PTHR21198:SF3">
    <property type="entry name" value="GLUTAMATE RACEMASE"/>
    <property type="match status" value="1"/>
</dbReference>
<proteinExistence type="inferred from homology"/>
<evidence type="ECO:0000256" key="5">
    <source>
        <dbReference type="ARBA" id="ARBA00023235"/>
    </source>
</evidence>
<evidence type="ECO:0000256" key="3">
    <source>
        <dbReference type="ARBA" id="ARBA00022960"/>
    </source>
</evidence>
<name>A0A1F6E492_9BACT</name>
<evidence type="ECO:0000256" key="6">
    <source>
        <dbReference type="ARBA" id="ARBA00023316"/>
    </source>
</evidence>
<reference evidence="8 9" key="1">
    <citation type="journal article" date="2016" name="Nat. Commun.">
        <title>Thousands of microbial genomes shed light on interconnected biogeochemical processes in an aquifer system.</title>
        <authorList>
            <person name="Anantharaman K."/>
            <person name="Brown C.T."/>
            <person name="Hug L.A."/>
            <person name="Sharon I."/>
            <person name="Castelle C.J."/>
            <person name="Probst A.J."/>
            <person name="Thomas B.C."/>
            <person name="Singh A."/>
            <person name="Wilkins M.J."/>
            <person name="Karaoz U."/>
            <person name="Brodie E.L."/>
            <person name="Williams K.H."/>
            <person name="Hubbard S.S."/>
            <person name="Banfield J.F."/>
        </authorList>
    </citation>
    <scope>NUCLEOTIDE SEQUENCE [LARGE SCALE GENOMIC DNA]</scope>
</reference>
<sequence length="252" mass="26975">MIGVFDSGSGGLTVLKAMRDAYPSIDVVYFGDTKNAPYGLRSREELSRLTVAGIGFLLEHGASAIVSACNSVSASLVLSLYEVLPLSNVPLIEMVGPCVNAFKGTNARVALCATTATVESGMYQNAFHMIGKDIITVAIPELAGAIEKGEGAEAYERYIRAAFAQVPADSYDILILGCTHYPLALDAFRRSLPGKPIFDPANAVAERIATRLWPREMGYGKTDFYISAESAQFRGFAAKLFPDGAYTVTVLP</sequence>
<gene>
    <name evidence="7" type="primary">murI</name>
    <name evidence="8" type="ORF">A3C20_01870</name>
</gene>
<dbReference type="EMBL" id="MFLL01000032">
    <property type="protein sequence ID" value="OGG68461.1"/>
    <property type="molecule type" value="Genomic_DNA"/>
</dbReference>
<dbReference type="AlphaFoldDB" id="A0A1F6E492"/>
<dbReference type="HAMAP" id="MF_00258">
    <property type="entry name" value="Glu_racemase"/>
    <property type="match status" value="1"/>
</dbReference>
<keyword evidence="3 7" id="KW-0133">Cell shape</keyword>
<feature type="active site" description="Proton donor/acceptor" evidence="7">
    <location>
        <position position="178"/>
    </location>
</feature>
<comment type="function">
    <text evidence="7">Provides the (R)-glutamate required for cell wall biosynthesis.</text>
</comment>
<dbReference type="GO" id="GO:0009252">
    <property type="term" value="P:peptidoglycan biosynthetic process"/>
    <property type="evidence" value="ECO:0007669"/>
    <property type="project" value="UniProtKB-UniRule"/>
</dbReference>
<dbReference type="InterPro" id="IPR015942">
    <property type="entry name" value="Asp/Glu/hydantoin_racemase"/>
</dbReference>
<comment type="similarity">
    <text evidence="7">Belongs to the aspartate/glutamate racemases family.</text>
</comment>
<evidence type="ECO:0000256" key="2">
    <source>
        <dbReference type="ARBA" id="ARBA00013090"/>
    </source>
</evidence>
<organism evidence="8 9">
    <name type="scientific">Candidatus Kaiserbacteria bacterium RIFCSPHIGHO2_02_FULL_55_25</name>
    <dbReference type="NCBI Taxonomy" id="1798498"/>
    <lineage>
        <taxon>Bacteria</taxon>
        <taxon>Candidatus Kaiseribacteriota</taxon>
    </lineage>
</organism>
<evidence type="ECO:0000313" key="8">
    <source>
        <dbReference type="EMBL" id="OGG68461.1"/>
    </source>
</evidence>
<evidence type="ECO:0000256" key="7">
    <source>
        <dbReference type="HAMAP-Rule" id="MF_00258"/>
    </source>
</evidence>
<dbReference type="GO" id="GO:0008360">
    <property type="term" value="P:regulation of cell shape"/>
    <property type="evidence" value="ECO:0007669"/>
    <property type="project" value="UniProtKB-KW"/>
</dbReference>
<dbReference type="PANTHER" id="PTHR21198">
    <property type="entry name" value="GLUTAMATE RACEMASE"/>
    <property type="match status" value="1"/>
</dbReference>
<comment type="pathway">
    <text evidence="7">Cell wall biogenesis; peptidoglycan biosynthesis.</text>
</comment>
<protein>
    <recommendedName>
        <fullName evidence="2 7">Glutamate racemase</fullName>
        <ecNumber evidence="2 7">5.1.1.3</ecNumber>
    </recommendedName>
</protein>